<protein>
    <recommendedName>
        <fullName evidence="6">DUF1445 domain-containing protein</fullName>
    </recommendedName>
</protein>
<dbReference type="GO" id="GO:0006536">
    <property type="term" value="P:glutamate metabolic process"/>
    <property type="evidence" value="ECO:0007669"/>
    <property type="project" value="TreeGrafter"/>
</dbReference>
<dbReference type="GeneID" id="41962025"/>
<dbReference type="AlphaFoldDB" id="A0A6P8B3G0"/>
<comment type="similarity">
    <text evidence="1">Belongs to the D-glutamate cyclase family.</text>
</comment>
<keyword evidence="4" id="KW-1185">Reference proteome</keyword>
<dbReference type="FunFam" id="3.30.2040.10:FF:000001">
    <property type="entry name" value="D-glutamate cyclase, mitochondrial"/>
    <property type="match status" value="1"/>
</dbReference>
<reference evidence="5" key="3">
    <citation type="submission" date="2025-08" db="UniProtKB">
        <authorList>
            <consortium name="RefSeq"/>
        </authorList>
    </citation>
    <scope>IDENTIFICATION</scope>
    <source>
        <strain evidence="5">NI907</strain>
    </source>
</reference>
<organism evidence="4 5">
    <name type="scientific">Pyricularia grisea</name>
    <name type="common">Crabgrass-specific blast fungus</name>
    <name type="synonym">Magnaporthe grisea</name>
    <dbReference type="NCBI Taxonomy" id="148305"/>
    <lineage>
        <taxon>Eukaryota</taxon>
        <taxon>Fungi</taxon>
        <taxon>Dikarya</taxon>
        <taxon>Ascomycota</taxon>
        <taxon>Pezizomycotina</taxon>
        <taxon>Sordariomycetes</taxon>
        <taxon>Sordariomycetidae</taxon>
        <taxon>Magnaporthales</taxon>
        <taxon>Pyriculariaceae</taxon>
        <taxon>Pyricularia</taxon>
    </lineage>
</organism>
<dbReference type="SUPFAM" id="SSF160920">
    <property type="entry name" value="PSTPO5379-like"/>
    <property type="match status" value="1"/>
</dbReference>
<dbReference type="Gene3D" id="3.40.1640.10">
    <property type="entry name" value="PSTPO5379-like"/>
    <property type="match status" value="1"/>
</dbReference>
<sequence>MSTTTELANGKAVRLAARRKKLTDQTSGLAPSYIQANLLVLPQRYADDFRLLCARNPVPCPLLAESVAPGNYKDLKSHMVGPTGTTLQVAEDMDLRHDFPAYRVYTDGKLTAGGDEGAAAAAVGKKTDIEAEWTAEHVGFLIGCSFSFEAALAAAGLPPRHTLQGRNVPMYRTTVPLCSAGAFAGATMVVSMRPYRALSEVPRVRDITRRFGAMHGEPVAWGWDGARALGIRDVAEPEFGDAPLRADGSGEEPFGPPGEAAEEEEEEEDQYVPVFWGCGVTPQEAVRQARLRGTVMAHSPGCMVVLDLMDHEVFAGVGGV</sequence>
<reference evidence="5" key="1">
    <citation type="journal article" date="2019" name="Mol. Biol. Evol.">
        <title>Blast fungal genomes show frequent chromosomal changes, gene gains and losses, and effector gene turnover.</title>
        <authorList>
            <person name="Gomez Luciano L.B."/>
            <person name="Jason Tsai I."/>
            <person name="Chuma I."/>
            <person name="Tosa Y."/>
            <person name="Chen Y.H."/>
            <person name="Li J.Y."/>
            <person name="Li M.Y."/>
            <person name="Jade Lu M.Y."/>
            <person name="Nakayashiki H."/>
            <person name="Li W.H."/>
        </authorList>
    </citation>
    <scope>NUCLEOTIDE SEQUENCE</scope>
    <source>
        <strain evidence="5">NI907</strain>
    </source>
</reference>
<proteinExistence type="inferred from homology"/>
<dbReference type="PANTHER" id="PTHR32022:SF10">
    <property type="entry name" value="D-GLUTAMATE CYCLASE, MITOCHONDRIAL"/>
    <property type="match status" value="1"/>
</dbReference>
<dbReference type="PANTHER" id="PTHR32022">
    <property type="entry name" value="D-GLUTAMATE CYCLASE, MITOCHONDRIAL"/>
    <property type="match status" value="1"/>
</dbReference>
<dbReference type="Gene3D" id="3.30.2040.10">
    <property type="entry name" value="PSTPO5379-like domain"/>
    <property type="match status" value="1"/>
</dbReference>
<dbReference type="RefSeq" id="XP_030981727.1">
    <property type="nucleotide sequence ID" value="XM_031127116.1"/>
</dbReference>
<gene>
    <name evidence="5" type="ORF">PgNI_07099</name>
</gene>
<keyword evidence="2" id="KW-0456">Lyase</keyword>
<dbReference type="KEGG" id="pgri:PgNI_07099"/>
<dbReference type="Pfam" id="PF07286">
    <property type="entry name" value="D-Glu_cyclase"/>
    <property type="match status" value="1"/>
</dbReference>
<evidence type="ECO:0000313" key="4">
    <source>
        <dbReference type="Proteomes" id="UP000515153"/>
    </source>
</evidence>
<evidence type="ECO:0008006" key="6">
    <source>
        <dbReference type="Google" id="ProtNLM"/>
    </source>
</evidence>
<evidence type="ECO:0000256" key="3">
    <source>
        <dbReference type="SAM" id="MobiDB-lite"/>
    </source>
</evidence>
<accession>A0A6P8B3G0</accession>
<reference evidence="5" key="2">
    <citation type="submission" date="2019-10" db="EMBL/GenBank/DDBJ databases">
        <authorList>
            <consortium name="NCBI Genome Project"/>
        </authorList>
    </citation>
    <scope>NUCLEOTIDE SEQUENCE</scope>
    <source>
        <strain evidence="5">NI907</strain>
    </source>
</reference>
<dbReference type="GO" id="GO:0047820">
    <property type="term" value="F:D-glutamate cyclase activity"/>
    <property type="evidence" value="ECO:0007669"/>
    <property type="project" value="TreeGrafter"/>
</dbReference>
<evidence type="ECO:0000256" key="1">
    <source>
        <dbReference type="ARBA" id="ARBA00007896"/>
    </source>
</evidence>
<name>A0A6P8B3G0_PYRGI</name>
<feature type="region of interest" description="Disordered" evidence="3">
    <location>
        <begin position="240"/>
        <end position="268"/>
    </location>
</feature>
<dbReference type="InterPro" id="IPR009906">
    <property type="entry name" value="D-Glu_cyclase"/>
</dbReference>
<evidence type="ECO:0000313" key="5">
    <source>
        <dbReference type="RefSeq" id="XP_030981727.1"/>
    </source>
</evidence>
<dbReference type="FunFam" id="3.40.1640.10:FF:000002">
    <property type="entry name" value="DUF1445 domain protein"/>
    <property type="match status" value="1"/>
</dbReference>
<dbReference type="InterPro" id="IPR038021">
    <property type="entry name" value="Putative_hydro-lyase"/>
</dbReference>
<evidence type="ECO:0000256" key="2">
    <source>
        <dbReference type="ARBA" id="ARBA00023239"/>
    </source>
</evidence>
<dbReference type="Proteomes" id="UP000515153">
    <property type="component" value="Unplaced"/>
</dbReference>